<dbReference type="RefSeq" id="WP_015881145.1">
    <property type="nucleotide sequence ID" value="NC_012673.1"/>
</dbReference>
<protein>
    <recommendedName>
        <fullName evidence="3">DUF2785 domain-containing protein</fullName>
    </recommendedName>
</protein>
<dbReference type="OrthoDB" id="7619731at2"/>
<dbReference type="STRING" id="360911.EAT1b_2670"/>
<reference evidence="1 2" key="1">
    <citation type="journal article" date="2011" name="J. Bacteriol.">
        <title>Complete genome sequence of the Thermophilic Bacterium Exiguobacterium sp. AT1b.</title>
        <authorList>
            <person name="Vishnivetskaya T.A."/>
            <person name="Lucas S."/>
            <person name="Copeland A."/>
            <person name="Lapidus A."/>
            <person name="Glavina Del Rio T."/>
            <person name="Dalin E."/>
            <person name="Tice H."/>
            <person name="Bruce D.C."/>
            <person name="Goodwin L.A."/>
            <person name="Pitluck S."/>
            <person name="Saunders E."/>
            <person name="Brettin T."/>
            <person name="Detter C."/>
            <person name="Han C."/>
            <person name="Larimer F."/>
            <person name="Land M.L."/>
            <person name="Hauser L.J."/>
            <person name="Kyrpides N.C."/>
            <person name="Ovchinnikova G."/>
            <person name="Kathariou S."/>
            <person name="Ramaley R.F."/>
            <person name="Rodrigues D.F."/>
            <person name="Hendrix C."/>
            <person name="Richardson P."/>
            <person name="Tiedje J.M."/>
        </authorList>
    </citation>
    <scope>NUCLEOTIDE SEQUENCE [LARGE SCALE GENOMIC DNA]</scope>
    <source>
        <strain evidence="2">ATCC BAA-1283 / AT1b</strain>
    </source>
</reference>
<sequence>MNVLSENELKEVLQVMKDGDLTYYEKNKEAILTSMVQHIGSPDGGLRDRLIYTMFFRLIIEQKDIDFDKMSELLETSLHDLLFHRIEETQSDAVFTRAFTTLLMALILHRDVEEDFLTKDQFQQAAEGLIRYLQLERDTRGYVNGKGWAHSIAHAADAVDELIANPKLDPKSFPELFHVIINQIMRSDVLAHDEDERLINPLLRLLEQGMDSEVIHRHVEQLPHHLEECKQHLDEEKYWYVVHNVKTFLKSLYVRLNEEQRHDLIQPSILATLKKL</sequence>
<evidence type="ECO:0008006" key="3">
    <source>
        <dbReference type="Google" id="ProtNLM"/>
    </source>
</evidence>
<dbReference type="AlphaFoldDB" id="C4L4M3"/>
<dbReference type="eggNOG" id="ENOG5030DU7">
    <property type="taxonomic scope" value="Bacteria"/>
</dbReference>
<gene>
    <name evidence="1" type="ordered locus">EAT1b_2670</name>
</gene>
<accession>C4L4M3</accession>
<name>C4L4M3_EXISA</name>
<proteinExistence type="predicted"/>
<evidence type="ECO:0000313" key="1">
    <source>
        <dbReference type="EMBL" id="ACQ71586.1"/>
    </source>
</evidence>
<keyword evidence="2" id="KW-1185">Reference proteome</keyword>
<dbReference type="HOGENOM" id="CLU_074786_0_0_9"/>
<dbReference type="EMBL" id="CP001615">
    <property type="protein sequence ID" value="ACQ71586.1"/>
    <property type="molecule type" value="Genomic_DNA"/>
</dbReference>
<dbReference type="SUPFAM" id="SSF48371">
    <property type="entry name" value="ARM repeat"/>
    <property type="match status" value="1"/>
</dbReference>
<dbReference type="InterPro" id="IPR016024">
    <property type="entry name" value="ARM-type_fold"/>
</dbReference>
<dbReference type="InterPro" id="IPR021247">
    <property type="entry name" value="DUF2785"/>
</dbReference>
<dbReference type="Pfam" id="PF10978">
    <property type="entry name" value="DUF2785"/>
    <property type="match status" value="1"/>
</dbReference>
<dbReference type="Proteomes" id="UP000000716">
    <property type="component" value="Chromosome"/>
</dbReference>
<evidence type="ECO:0000313" key="2">
    <source>
        <dbReference type="Proteomes" id="UP000000716"/>
    </source>
</evidence>
<organism evidence="1 2">
    <name type="scientific">Exiguobacterium sp. (strain ATCC BAA-1283 / AT1b)</name>
    <dbReference type="NCBI Taxonomy" id="360911"/>
    <lineage>
        <taxon>Bacteria</taxon>
        <taxon>Bacillati</taxon>
        <taxon>Bacillota</taxon>
        <taxon>Bacilli</taxon>
        <taxon>Bacillales</taxon>
        <taxon>Bacillales Family XII. Incertae Sedis</taxon>
        <taxon>Exiguobacterium</taxon>
    </lineage>
</organism>
<dbReference type="KEGG" id="eat:EAT1b_2670"/>